<keyword evidence="4" id="KW-1185">Reference proteome</keyword>
<accession>A0A232M6V8</accession>
<gene>
    <name evidence="3" type="ORF">Egran_00086</name>
</gene>
<evidence type="ECO:0000313" key="4">
    <source>
        <dbReference type="Proteomes" id="UP000243515"/>
    </source>
</evidence>
<dbReference type="PROSITE" id="PS50090">
    <property type="entry name" value="MYB_LIKE"/>
    <property type="match status" value="1"/>
</dbReference>
<feature type="compositionally biased region" description="Polar residues" evidence="1">
    <location>
        <begin position="418"/>
        <end position="444"/>
    </location>
</feature>
<dbReference type="SUPFAM" id="SSF46689">
    <property type="entry name" value="Homeodomain-like"/>
    <property type="match status" value="1"/>
</dbReference>
<evidence type="ECO:0000256" key="1">
    <source>
        <dbReference type="SAM" id="MobiDB-lite"/>
    </source>
</evidence>
<sequence>MGLIRDRLHCGILFVQEIKGKQPKSSVFQAELVYVVVLAGGSKLLNAVATASVIMVCNSLFSAAVNAVSSGGSIGSRRPGVSTGKREGFVPSGDAGDRQVFLMSEAKFVGKNSESFPLPFRTPSGFAGFWETEVGFLASICKIPEGDCCRAKVSEPFLPAFLVPPTPILFPSPRQHPILTTPDPSQTPFCPFPPTPRCRIDLKPVNLRAHISTEHIGLIVDPQKGPLHTITGVGAKLPSLRSSDSPGARAVFQRNTIDGSSSSICAEDRIAIMLLPSALPCEGLKYRNRSNLITCRQFSPTPPRSDDGSPVGNGLLGTCRALQSLLNAPAVPSPRCPKPERLQSPLQMRPLPARRPQKVIKPSRKPPRGLHKRTRSIYEDDCSDAESTTDSKSRDAFSTPKRRKRAPSDLPLGLGSSDFESLESTVKQTSWPRSPSSNSQVATTTRHRDLFEGTKEGTKEAVLPSIETSSSSPSSSSPSSSSSSSSSSSPSGTAAAANNSHHSPWTTEDDQKLVEIVLEKLKLSKRDWDECARKIGKDNDSVGRRWQALVGEGNVGLRRGRRFIRGRIDENWL</sequence>
<evidence type="ECO:0000313" key="3">
    <source>
        <dbReference type="EMBL" id="OXV12155.1"/>
    </source>
</evidence>
<comment type="caution">
    <text evidence="3">The sequence shown here is derived from an EMBL/GenBank/DDBJ whole genome shotgun (WGS) entry which is preliminary data.</text>
</comment>
<feature type="domain" description="Myb-like" evidence="2">
    <location>
        <begin position="497"/>
        <end position="550"/>
    </location>
</feature>
<feature type="region of interest" description="Disordered" evidence="1">
    <location>
        <begin position="71"/>
        <end position="93"/>
    </location>
</feature>
<dbReference type="EMBL" id="NPHW01002105">
    <property type="protein sequence ID" value="OXV12155.1"/>
    <property type="molecule type" value="Genomic_DNA"/>
</dbReference>
<reference evidence="3 4" key="1">
    <citation type="journal article" date="2015" name="Environ. Microbiol.">
        <title>Metagenome sequence of Elaphomyces granulatus from sporocarp tissue reveals Ascomycota ectomycorrhizal fingerprints of genome expansion and a Proteobacteria-rich microbiome.</title>
        <authorList>
            <person name="Quandt C.A."/>
            <person name="Kohler A."/>
            <person name="Hesse C.N."/>
            <person name="Sharpton T.J."/>
            <person name="Martin F."/>
            <person name="Spatafora J.W."/>
        </authorList>
    </citation>
    <scope>NUCLEOTIDE SEQUENCE [LARGE SCALE GENOMIC DNA]</scope>
    <source>
        <strain evidence="3 4">OSC145934</strain>
    </source>
</reference>
<dbReference type="Proteomes" id="UP000243515">
    <property type="component" value="Unassembled WGS sequence"/>
</dbReference>
<feature type="compositionally biased region" description="Low complexity" evidence="1">
    <location>
        <begin position="469"/>
        <end position="491"/>
    </location>
</feature>
<proteinExistence type="predicted"/>
<protein>
    <recommendedName>
        <fullName evidence="2">Myb-like domain-containing protein</fullName>
    </recommendedName>
</protein>
<dbReference type="Gene3D" id="1.10.10.60">
    <property type="entry name" value="Homeodomain-like"/>
    <property type="match status" value="1"/>
</dbReference>
<feature type="compositionally biased region" description="Polar residues" evidence="1">
    <location>
        <begin position="496"/>
        <end position="506"/>
    </location>
</feature>
<organism evidence="3 4">
    <name type="scientific">Elaphomyces granulatus</name>
    <dbReference type="NCBI Taxonomy" id="519963"/>
    <lineage>
        <taxon>Eukaryota</taxon>
        <taxon>Fungi</taxon>
        <taxon>Dikarya</taxon>
        <taxon>Ascomycota</taxon>
        <taxon>Pezizomycotina</taxon>
        <taxon>Eurotiomycetes</taxon>
        <taxon>Eurotiomycetidae</taxon>
        <taxon>Eurotiales</taxon>
        <taxon>Elaphomycetaceae</taxon>
        <taxon>Elaphomyces</taxon>
    </lineage>
</organism>
<dbReference type="CDD" id="cd00167">
    <property type="entry name" value="SANT"/>
    <property type="match status" value="1"/>
</dbReference>
<feature type="region of interest" description="Disordered" evidence="1">
    <location>
        <begin position="329"/>
        <end position="508"/>
    </location>
</feature>
<name>A0A232M6V8_9EURO</name>
<dbReference type="AlphaFoldDB" id="A0A232M6V8"/>
<feature type="compositionally biased region" description="Low complexity" evidence="1">
    <location>
        <begin position="71"/>
        <end position="82"/>
    </location>
</feature>
<dbReference type="InterPro" id="IPR009057">
    <property type="entry name" value="Homeodomain-like_sf"/>
</dbReference>
<feature type="compositionally biased region" description="Basic residues" evidence="1">
    <location>
        <begin position="355"/>
        <end position="375"/>
    </location>
</feature>
<evidence type="ECO:0000259" key="2">
    <source>
        <dbReference type="PROSITE" id="PS50090"/>
    </source>
</evidence>
<dbReference type="InterPro" id="IPR001005">
    <property type="entry name" value="SANT/Myb"/>
</dbReference>
<feature type="compositionally biased region" description="Basic and acidic residues" evidence="1">
    <location>
        <begin position="446"/>
        <end position="459"/>
    </location>
</feature>
<dbReference type="OrthoDB" id="5334491at2759"/>